<proteinExistence type="predicted"/>
<accession>A0A2M8LV23</accession>
<comment type="caution">
    <text evidence="3">The sequence shown here is derived from an EMBL/GenBank/DDBJ whole genome shotgun (WGS) entry which is preliminary data.</text>
</comment>
<protein>
    <submittedName>
        <fullName evidence="3">Uncharacterized protein</fullName>
    </submittedName>
</protein>
<organism evidence="3 4">
    <name type="scientific">Streptomyces carminius</name>
    <dbReference type="NCBI Taxonomy" id="2665496"/>
    <lineage>
        <taxon>Bacteria</taxon>
        <taxon>Bacillati</taxon>
        <taxon>Actinomycetota</taxon>
        <taxon>Actinomycetes</taxon>
        <taxon>Kitasatosporales</taxon>
        <taxon>Streptomycetaceae</taxon>
        <taxon>Streptomyces</taxon>
    </lineage>
</organism>
<feature type="compositionally biased region" description="Low complexity" evidence="1">
    <location>
        <begin position="88"/>
        <end position="105"/>
    </location>
</feature>
<feature type="transmembrane region" description="Helical" evidence="2">
    <location>
        <begin position="12"/>
        <end position="35"/>
    </location>
</feature>
<keyword evidence="4" id="KW-1185">Reference proteome</keyword>
<feature type="compositionally biased region" description="Basic residues" evidence="1">
    <location>
        <begin position="146"/>
        <end position="157"/>
    </location>
</feature>
<feature type="region of interest" description="Disordered" evidence="1">
    <location>
        <begin position="42"/>
        <end position="181"/>
    </location>
</feature>
<gene>
    <name evidence="3" type="ORF">CUT44_21410</name>
</gene>
<sequence>MDVAAYRGAVSTAWRCAAVVTTVIVTVAVTVNELVTGRLSGRGRDARAAEGGRDGTGPRTAPDHEAGIPAGPPLPGTPVQVPARRSRPAAGRGAGPPDRSGAGRAETVRAGEVRAEEARDEPPRELRAVPPPANPPAESRDEPPGARRRGRSPRRRPHDAGAHGVARAPAGEEGGPPPPGNFTELLDRMGEFPTLRFTGDRKVTRRLDERSMPNWIVICWNGLKALEDFAADSVAGRAGGDFRAWCRNLPPGRHPFPAGKVRMKESETVRCKSAWRRERMLPVPRAVHPSGRVYMEAHLRIGAGNAVSPRLHFHDDTAGTGLLYIGYIGPHLTNTRTT</sequence>
<evidence type="ECO:0000256" key="2">
    <source>
        <dbReference type="SAM" id="Phobius"/>
    </source>
</evidence>
<dbReference type="Proteomes" id="UP000230407">
    <property type="component" value="Unassembled WGS sequence"/>
</dbReference>
<reference evidence="3 4" key="1">
    <citation type="submission" date="2017-11" db="EMBL/GenBank/DDBJ databases">
        <title>Streptomyces carmine sp. nov., a novel actinomycete isolated from Sophora alopecuroides in Xinjiang, China.</title>
        <authorList>
            <person name="Wang Y."/>
            <person name="Luo X."/>
            <person name="Wan C."/>
            <person name="Zhang L."/>
        </authorList>
    </citation>
    <scope>NUCLEOTIDE SEQUENCE [LARGE SCALE GENOMIC DNA]</scope>
    <source>
        <strain evidence="3 4">TRM SA0054</strain>
    </source>
</reference>
<dbReference type="EMBL" id="PGGW01000061">
    <property type="protein sequence ID" value="PJE95813.1"/>
    <property type="molecule type" value="Genomic_DNA"/>
</dbReference>
<evidence type="ECO:0000313" key="4">
    <source>
        <dbReference type="Proteomes" id="UP000230407"/>
    </source>
</evidence>
<keyword evidence="2" id="KW-0812">Transmembrane</keyword>
<feature type="compositionally biased region" description="Basic and acidic residues" evidence="1">
    <location>
        <begin position="106"/>
        <end position="127"/>
    </location>
</feature>
<keyword evidence="2" id="KW-0472">Membrane</keyword>
<feature type="compositionally biased region" description="Basic and acidic residues" evidence="1">
    <location>
        <begin position="42"/>
        <end position="53"/>
    </location>
</feature>
<name>A0A2M8LV23_9ACTN</name>
<keyword evidence="2" id="KW-1133">Transmembrane helix</keyword>
<dbReference type="AlphaFoldDB" id="A0A2M8LV23"/>
<dbReference type="RefSeq" id="WP_100203537.1">
    <property type="nucleotide sequence ID" value="NZ_PGGW01000061.1"/>
</dbReference>
<evidence type="ECO:0000313" key="3">
    <source>
        <dbReference type="EMBL" id="PJE95813.1"/>
    </source>
</evidence>
<evidence type="ECO:0000256" key="1">
    <source>
        <dbReference type="SAM" id="MobiDB-lite"/>
    </source>
</evidence>